<accession>A0ABY9TYN8</accession>
<dbReference type="Proteomes" id="UP001258994">
    <property type="component" value="Chromosome"/>
</dbReference>
<dbReference type="InterPro" id="IPR038733">
    <property type="entry name" value="Predicted_DNA_bind_prot_RHH"/>
</dbReference>
<evidence type="ECO:0000313" key="3">
    <source>
        <dbReference type="Proteomes" id="UP001258994"/>
    </source>
</evidence>
<sequence length="121" mass="13610">MSLADLKKQSSNKVQRSFTVDEFIDDSTNYSIGNPQIVSADIQAQTQLLSQKIADSIKPAIEPEADKPFKHATFTLSEDIIEQLNELASKTSIPKSRLLRILVNNFYFQDNPNNLLLSKVK</sequence>
<dbReference type="RefSeq" id="WP_348392786.1">
    <property type="nucleotide sequence ID" value="NZ_CP134145.1"/>
</dbReference>
<dbReference type="InterPro" id="IPR013321">
    <property type="entry name" value="Arc_rbn_hlx_hlx"/>
</dbReference>
<proteinExistence type="predicted"/>
<reference evidence="3" key="1">
    <citation type="submission" date="2023-09" db="EMBL/GenBank/DDBJ databases">
        <authorList>
            <person name="Li S."/>
            <person name="Li X."/>
            <person name="Zhang C."/>
            <person name="Zhao Z."/>
        </authorList>
    </citation>
    <scope>NUCLEOTIDE SEQUENCE [LARGE SCALE GENOMIC DNA]</scope>
    <source>
        <strain evidence="3">SQ149</strain>
    </source>
</reference>
<dbReference type="Gene3D" id="1.10.1220.10">
    <property type="entry name" value="Met repressor-like"/>
    <property type="match status" value="1"/>
</dbReference>
<feature type="domain" description="Predicted DNA-binding protein ribbon-helix-helix" evidence="1">
    <location>
        <begin position="73"/>
        <end position="100"/>
    </location>
</feature>
<keyword evidence="3" id="KW-1185">Reference proteome</keyword>
<evidence type="ECO:0000313" key="2">
    <source>
        <dbReference type="EMBL" id="WNC73675.1"/>
    </source>
</evidence>
<gene>
    <name evidence="2" type="ORF">RGQ13_06700</name>
</gene>
<protein>
    <submittedName>
        <fullName evidence="2">Ribbon-helix-helix domain-containing protein</fullName>
    </submittedName>
</protein>
<name>A0ABY9TYN8_9GAMM</name>
<dbReference type="EMBL" id="CP134145">
    <property type="protein sequence ID" value="WNC73675.1"/>
    <property type="molecule type" value="Genomic_DNA"/>
</dbReference>
<evidence type="ECO:0000259" key="1">
    <source>
        <dbReference type="Pfam" id="PF12651"/>
    </source>
</evidence>
<dbReference type="Pfam" id="PF12651">
    <property type="entry name" value="RHH_3"/>
    <property type="match status" value="1"/>
</dbReference>
<organism evidence="2 3">
    <name type="scientific">Thalassotalea psychrophila</name>
    <dbReference type="NCBI Taxonomy" id="3065647"/>
    <lineage>
        <taxon>Bacteria</taxon>
        <taxon>Pseudomonadati</taxon>
        <taxon>Pseudomonadota</taxon>
        <taxon>Gammaproteobacteria</taxon>
        <taxon>Alteromonadales</taxon>
        <taxon>Colwelliaceae</taxon>
        <taxon>Thalassotalea</taxon>
    </lineage>
</organism>